<protein>
    <submittedName>
        <fullName evidence="1">Uncharacterized protein</fullName>
    </submittedName>
</protein>
<accession>A0A565AU33</accession>
<name>A0A565AU33_9BRAS</name>
<reference evidence="1" key="1">
    <citation type="submission" date="2019-07" db="EMBL/GenBank/DDBJ databases">
        <authorList>
            <person name="Dittberner H."/>
        </authorList>
    </citation>
    <scope>NUCLEOTIDE SEQUENCE [LARGE SCALE GENOMIC DNA]</scope>
</reference>
<organism evidence="1 2">
    <name type="scientific">Arabis nemorensis</name>
    <dbReference type="NCBI Taxonomy" id="586526"/>
    <lineage>
        <taxon>Eukaryota</taxon>
        <taxon>Viridiplantae</taxon>
        <taxon>Streptophyta</taxon>
        <taxon>Embryophyta</taxon>
        <taxon>Tracheophyta</taxon>
        <taxon>Spermatophyta</taxon>
        <taxon>Magnoliopsida</taxon>
        <taxon>eudicotyledons</taxon>
        <taxon>Gunneridae</taxon>
        <taxon>Pentapetalae</taxon>
        <taxon>rosids</taxon>
        <taxon>malvids</taxon>
        <taxon>Brassicales</taxon>
        <taxon>Brassicaceae</taxon>
        <taxon>Arabideae</taxon>
        <taxon>Arabis</taxon>
    </lineage>
</organism>
<evidence type="ECO:0000313" key="1">
    <source>
        <dbReference type="EMBL" id="VVA92085.1"/>
    </source>
</evidence>
<dbReference type="AlphaFoldDB" id="A0A565AU33"/>
<comment type="caution">
    <text evidence="1">The sequence shown here is derived from an EMBL/GenBank/DDBJ whole genome shotgun (WGS) entry which is preliminary data.</text>
</comment>
<sequence length="145" mass="15320">MVPPDLDQSAASTFVPSFAKPSGFVVPPPMSSSDILFACLQSFTAVCRSWCQISSQICSIVSAPINSSMFFVEPPIVGAQAKFVGASSALVCSCFLPSTSVCGWVCKDVVEPVLLDSRIFVLFSIISVDLGSCNESLADLVLSLR</sequence>
<dbReference type="EMBL" id="CABITT030000001">
    <property type="protein sequence ID" value="VVA92085.1"/>
    <property type="molecule type" value="Genomic_DNA"/>
</dbReference>
<gene>
    <name evidence="1" type="ORF">ANE_LOCUS2530</name>
</gene>
<dbReference type="Proteomes" id="UP000489600">
    <property type="component" value="Unassembled WGS sequence"/>
</dbReference>
<evidence type="ECO:0000313" key="2">
    <source>
        <dbReference type="Proteomes" id="UP000489600"/>
    </source>
</evidence>
<keyword evidence="2" id="KW-1185">Reference proteome</keyword>
<proteinExistence type="predicted"/>